<sequence>MSDRTVKFDLPDNEEDIFNPPMSLSALANVPSISAYHEYYDESIKDPQIFWSKVAGHLYFETPSTNGLEWNFDVRKGKVFVNFMKGARTNISYNCLDRIIQQGYGSRVAFKWEGNCEHDQMEITYDELRERVVAFSKVLRSKGVRKGDVVAMYMPMVVELPIAMLACSRIGAIHSVVFAGFSSDSLAKRILQAGCKLLVTADGFFRANKFINLRDLTLEALKLCKGANHEVENVVWLEHVKRVKQPGDLKVKVQLPAGSLLWDDAVATASNLDDKIEWVEAEDPLFILYTSGSTGTPKGIVHTTAGYMTYAFETTRRSFDLHPENDVYWSMADCGWITGHTYGVYGPLLNGITSVLFEGVPSYPDSSRTWKVVEKYNVTKLYTSPTAVRSLMAYSDELVKQHDRSSLKVIGTVGEPINPSAWKWLYNVVGEKRCAVIDTYWQTETGGHVITAMPGAIPTKPGSATLPCFGIVPQIVDSDGAVLEGPCDGNLCIAQAWPGMMRTVWKDHERYEKTYFSSFPGFYFTGDGARRDADGYYWITGRVDDLMNVSGHLLSTAEIESALTSHEHVVEAAVVAAPHDIKGQTPYCFVTLSAEAELNANLVAELQQIVRAKIGAIAVPGSADIQNATSLPKTRSGKITRRILRKVAEGDPNADLGDLSTLVDENVVQLLWGGRRGAKFG</sequence>
<protein>
    <submittedName>
        <fullName evidence="2">Acetyl-coenzyme A synthetase</fullName>
    </submittedName>
</protein>
<organism evidence="1 2">
    <name type="scientific">Panagrolaimus sp. JU765</name>
    <dbReference type="NCBI Taxonomy" id="591449"/>
    <lineage>
        <taxon>Eukaryota</taxon>
        <taxon>Metazoa</taxon>
        <taxon>Ecdysozoa</taxon>
        <taxon>Nematoda</taxon>
        <taxon>Chromadorea</taxon>
        <taxon>Rhabditida</taxon>
        <taxon>Tylenchina</taxon>
        <taxon>Panagrolaimomorpha</taxon>
        <taxon>Panagrolaimoidea</taxon>
        <taxon>Panagrolaimidae</taxon>
        <taxon>Panagrolaimus</taxon>
    </lineage>
</organism>
<dbReference type="WBParaSite" id="JU765_v2.g19623.t1">
    <property type="protein sequence ID" value="JU765_v2.g19623.t1"/>
    <property type="gene ID" value="JU765_v2.g19623"/>
</dbReference>
<evidence type="ECO:0000313" key="2">
    <source>
        <dbReference type="WBParaSite" id="JU765_v2.g19623.t1"/>
    </source>
</evidence>
<name>A0AC34QV27_9BILA</name>
<proteinExistence type="predicted"/>
<evidence type="ECO:0000313" key="1">
    <source>
        <dbReference type="Proteomes" id="UP000887576"/>
    </source>
</evidence>
<accession>A0AC34QV27</accession>
<dbReference type="Proteomes" id="UP000887576">
    <property type="component" value="Unplaced"/>
</dbReference>
<reference evidence="2" key="1">
    <citation type="submission" date="2022-11" db="UniProtKB">
        <authorList>
            <consortium name="WormBaseParasite"/>
        </authorList>
    </citation>
    <scope>IDENTIFICATION</scope>
</reference>